<organism evidence="1 2">
    <name type="scientific">Manihot esculenta</name>
    <name type="common">Cassava</name>
    <name type="synonym">Jatropha manihot</name>
    <dbReference type="NCBI Taxonomy" id="3983"/>
    <lineage>
        <taxon>Eukaryota</taxon>
        <taxon>Viridiplantae</taxon>
        <taxon>Streptophyta</taxon>
        <taxon>Embryophyta</taxon>
        <taxon>Tracheophyta</taxon>
        <taxon>Spermatophyta</taxon>
        <taxon>Magnoliopsida</taxon>
        <taxon>eudicotyledons</taxon>
        <taxon>Gunneridae</taxon>
        <taxon>Pentapetalae</taxon>
        <taxon>rosids</taxon>
        <taxon>fabids</taxon>
        <taxon>Malpighiales</taxon>
        <taxon>Euphorbiaceae</taxon>
        <taxon>Crotonoideae</taxon>
        <taxon>Manihoteae</taxon>
        <taxon>Manihot</taxon>
    </lineage>
</organism>
<keyword evidence="2" id="KW-1185">Reference proteome</keyword>
<accession>A0ACB7GTH7</accession>
<comment type="caution">
    <text evidence="1">The sequence shown here is derived from an EMBL/GenBank/DDBJ whole genome shotgun (WGS) entry which is preliminary data.</text>
</comment>
<dbReference type="Proteomes" id="UP000091857">
    <property type="component" value="Chromosome 11"/>
</dbReference>
<dbReference type="EMBL" id="CM004397">
    <property type="protein sequence ID" value="KAG8643612.1"/>
    <property type="molecule type" value="Genomic_DNA"/>
</dbReference>
<gene>
    <name evidence="1" type="ORF">MANES_11G051335v8</name>
</gene>
<evidence type="ECO:0000313" key="2">
    <source>
        <dbReference type="Proteomes" id="UP000091857"/>
    </source>
</evidence>
<proteinExistence type="predicted"/>
<name>A0ACB7GTH7_MANES</name>
<protein>
    <submittedName>
        <fullName evidence="1">Uncharacterized protein</fullName>
    </submittedName>
</protein>
<reference evidence="2" key="1">
    <citation type="journal article" date="2016" name="Nat. Biotechnol.">
        <title>Sequencing wild and cultivated cassava and related species reveals extensive interspecific hybridization and genetic diversity.</title>
        <authorList>
            <person name="Bredeson J.V."/>
            <person name="Lyons J.B."/>
            <person name="Prochnik S.E."/>
            <person name="Wu G.A."/>
            <person name="Ha C.M."/>
            <person name="Edsinger-Gonzales E."/>
            <person name="Grimwood J."/>
            <person name="Schmutz J."/>
            <person name="Rabbi I.Y."/>
            <person name="Egesi C."/>
            <person name="Nauluvula P."/>
            <person name="Lebot V."/>
            <person name="Ndunguru J."/>
            <person name="Mkamilo G."/>
            <person name="Bart R.S."/>
            <person name="Setter T.L."/>
            <person name="Gleadow R.M."/>
            <person name="Kulakow P."/>
            <person name="Ferguson M.E."/>
            <person name="Rounsley S."/>
            <person name="Rokhsar D.S."/>
        </authorList>
    </citation>
    <scope>NUCLEOTIDE SEQUENCE [LARGE SCALE GENOMIC DNA]</scope>
    <source>
        <strain evidence="2">cv. AM560-2</strain>
    </source>
</reference>
<evidence type="ECO:0000313" key="1">
    <source>
        <dbReference type="EMBL" id="KAG8643612.1"/>
    </source>
</evidence>
<sequence>MRFKKGSKVEVFSKKEVSTGSWLCAEVISGNGHTYSVRYGWFPSSDKAVVERVPRKAIRPCPPPVQGVDWVCGDLVEAFQNLSWQTARIMKVMDKNSFLVRILGKCEALRVHKSHLRVRQRWQDGKWIVVEKGLEIWRMILGKNQPTMGINQYFGDNHGLIGRSIEIQKHHMVSTRKLKRGSSLGLYDLEAHPVTAQKKRLVEKDGSHHPICSVHPSPTLEKVDTDVYPNVVLGKNHVLSSFNVGTAEFSRMDESRGNDNSLVESSISVHTDTCASSVGSCSEMGRDSQSLPFRFCSPHFNCIEDYCSDAESSSGVDYEKERCSLDAQLGVEFHRSELRKYCAVIEELYALGPLSWEDEAKLTNLRHVFHISDDEHLMVLRKLIHSNSMLVS</sequence>